<dbReference type="Proteomes" id="UP000199120">
    <property type="component" value="Unassembled WGS sequence"/>
</dbReference>
<dbReference type="SUPFAM" id="SSF75304">
    <property type="entry name" value="Amidase signature (AS) enzymes"/>
    <property type="match status" value="1"/>
</dbReference>
<evidence type="ECO:0000313" key="2">
    <source>
        <dbReference type="EMBL" id="SEL63685.1"/>
    </source>
</evidence>
<dbReference type="PANTHER" id="PTHR43372">
    <property type="entry name" value="FATTY-ACID AMIDE HYDROLASE"/>
    <property type="match status" value="1"/>
</dbReference>
<dbReference type="RefSeq" id="WP_090551738.1">
    <property type="nucleotide sequence ID" value="NZ_FNSR01000003.1"/>
</dbReference>
<evidence type="ECO:0000259" key="1">
    <source>
        <dbReference type="Pfam" id="PF01425"/>
    </source>
</evidence>
<dbReference type="Pfam" id="PF01425">
    <property type="entry name" value="Amidase"/>
    <property type="match status" value="1"/>
</dbReference>
<dbReference type="AlphaFoldDB" id="A0A1H7RU37"/>
<dbReference type="InterPro" id="IPR052739">
    <property type="entry name" value="FAAH2"/>
</dbReference>
<feature type="domain" description="Amidase" evidence="1">
    <location>
        <begin position="36"/>
        <end position="313"/>
    </location>
</feature>
<proteinExistence type="predicted"/>
<gene>
    <name evidence="2" type="ORF">SAMN05192542_110192</name>
</gene>
<dbReference type="InterPro" id="IPR023631">
    <property type="entry name" value="Amidase_dom"/>
</dbReference>
<name>A0A1H7RU37_9BURK</name>
<dbReference type="InterPro" id="IPR036928">
    <property type="entry name" value="AS_sf"/>
</dbReference>
<dbReference type="GO" id="GO:0012505">
    <property type="term" value="C:endomembrane system"/>
    <property type="evidence" value="ECO:0007669"/>
    <property type="project" value="TreeGrafter"/>
</dbReference>
<sequence length="335" mass="35768">MFSDPAVHRHTPLWQAADALRRGDVDSGTLVAECEAAFNEDNAAVNAVVVSDFERARAVARERDAERRAGRVRGPLHGIPFTIKESFDVEGWPTTVGDPACRDNYPPRHADVVQRLLDAGAVLLGKTNVPIWLRDWQSYNDIYGTTRNPRDLARTPGGSSGGSAAAVCSGMSFFDVGSDIGSSIRNPAHYCGIFSHKSTHGIVSLRGHGLPGGVAVPDINVAGPLARSARDLECVLGAIVAPPGDAAAALRLELPHCDATSLRHIRFGVLANHPVAEVDGEVERCIVELGRSLEKAGARVTWNARPALDAAQEAVRAGFCRHFPRAAPRTEPHPG</sequence>
<dbReference type="PANTHER" id="PTHR43372:SF4">
    <property type="entry name" value="FATTY-ACID AMIDE HYDROLASE 2"/>
    <property type="match status" value="1"/>
</dbReference>
<evidence type="ECO:0000313" key="3">
    <source>
        <dbReference type="Proteomes" id="UP000199120"/>
    </source>
</evidence>
<dbReference type="OrthoDB" id="8576090at2"/>
<reference evidence="3" key="1">
    <citation type="submission" date="2016-10" db="EMBL/GenBank/DDBJ databases">
        <authorList>
            <person name="Varghese N."/>
            <person name="Submissions S."/>
        </authorList>
    </citation>
    <scope>NUCLEOTIDE SEQUENCE [LARGE SCALE GENOMIC DNA]</scope>
    <source>
        <strain evidence="3">LMG 26416</strain>
    </source>
</reference>
<protein>
    <submittedName>
        <fullName evidence="2">Amidase</fullName>
    </submittedName>
</protein>
<dbReference type="Gene3D" id="3.90.1300.10">
    <property type="entry name" value="Amidase signature (AS) domain"/>
    <property type="match status" value="1"/>
</dbReference>
<dbReference type="EMBL" id="FOAJ01000010">
    <property type="protein sequence ID" value="SEL63685.1"/>
    <property type="molecule type" value="Genomic_DNA"/>
</dbReference>
<organism evidence="2 3">
    <name type="scientific">Paraburkholderia caballeronis</name>
    <dbReference type="NCBI Taxonomy" id="416943"/>
    <lineage>
        <taxon>Bacteria</taxon>
        <taxon>Pseudomonadati</taxon>
        <taxon>Pseudomonadota</taxon>
        <taxon>Betaproteobacteria</taxon>
        <taxon>Burkholderiales</taxon>
        <taxon>Burkholderiaceae</taxon>
        <taxon>Paraburkholderia</taxon>
    </lineage>
</organism>
<dbReference type="STRING" id="416943.SAMN05445871_5566"/>
<accession>A0A1H7RU37</accession>
<keyword evidence="3" id="KW-1185">Reference proteome</keyword>